<protein>
    <submittedName>
        <fullName evidence="1">Uncharacterized protein</fullName>
    </submittedName>
</protein>
<keyword evidence="2" id="KW-1185">Reference proteome</keyword>
<evidence type="ECO:0000313" key="1">
    <source>
        <dbReference type="EMBL" id="TDO50513.1"/>
    </source>
</evidence>
<accession>A0A4R6KHL3</accession>
<dbReference type="EMBL" id="SNWQ01000004">
    <property type="protein sequence ID" value="TDO50513.1"/>
    <property type="molecule type" value="Genomic_DNA"/>
</dbReference>
<dbReference type="RefSeq" id="WP_133799722.1">
    <property type="nucleotide sequence ID" value="NZ_SNWQ01000004.1"/>
</dbReference>
<dbReference type="Proteomes" id="UP000295388">
    <property type="component" value="Unassembled WGS sequence"/>
</dbReference>
<dbReference type="AlphaFoldDB" id="A0A4R6KHL3"/>
<proteinExistence type="predicted"/>
<comment type="caution">
    <text evidence="1">The sequence shown here is derived from an EMBL/GenBank/DDBJ whole genome shotgun (WGS) entry which is preliminary data.</text>
</comment>
<organism evidence="1 2">
    <name type="scientific">Kribbella caucasensis</name>
    <dbReference type="NCBI Taxonomy" id="2512215"/>
    <lineage>
        <taxon>Bacteria</taxon>
        <taxon>Bacillati</taxon>
        <taxon>Actinomycetota</taxon>
        <taxon>Actinomycetes</taxon>
        <taxon>Propionibacteriales</taxon>
        <taxon>Kribbellaceae</taxon>
        <taxon>Kribbella</taxon>
    </lineage>
</organism>
<dbReference type="OrthoDB" id="3589776at2"/>
<name>A0A4R6KHL3_9ACTN</name>
<reference evidence="1 2" key="1">
    <citation type="submission" date="2019-03" db="EMBL/GenBank/DDBJ databases">
        <title>Genomic Encyclopedia of Type Strains, Phase III (KMG-III): the genomes of soil and plant-associated and newly described type strains.</title>
        <authorList>
            <person name="Whitman W."/>
        </authorList>
    </citation>
    <scope>NUCLEOTIDE SEQUENCE [LARGE SCALE GENOMIC DNA]</scope>
    <source>
        <strain evidence="1 2">VKM Ac-2527</strain>
    </source>
</reference>
<sequence>MTIFAAVSVHEDRPSPFTGDDVCLRAGLSLPEGTRRPLFDDDLWDFTEVIGLAVHIPLANRRFNFAAIGDPRWRLVAKELIMAVLAPRHLAVAELPRAYRTPLHLRSCIGRLNELTRFFRWLEQRHVAALADVDTHTCEAYLAFRRYILDEDGSVVGSRHERNLSSPHPRRMYTPSKRTYTRTLTRGHWRRVCRS</sequence>
<gene>
    <name evidence="1" type="ORF">EV643_1045</name>
</gene>
<evidence type="ECO:0000313" key="2">
    <source>
        <dbReference type="Proteomes" id="UP000295388"/>
    </source>
</evidence>